<keyword evidence="4 9" id="KW-0812">Transmembrane</keyword>
<feature type="transmembrane region" description="Helical" evidence="9">
    <location>
        <begin position="215"/>
        <end position="234"/>
    </location>
</feature>
<dbReference type="InterPro" id="IPR026030">
    <property type="entry name" value="Pur-cyt_permease_Fcy2/21/22"/>
</dbReference>
<dbReference type="PANTHER" id="PTHR31806:SF16">
    <property type="entry name" value="PURINE-CYTOSINE TRANSPORTER (EUROFUNG)"/>
    <property type="match status" value="1"/>
</dbReference>
<comment type="subcellular location">
    <subcellularLocation>
        <location evidence="1">Membrane</location>
        <topology evidence="1">Multi-pass membrane protein</topology>
    </subcellularLocation>
</comment>
<feature type="transmembrane region" description="Helical" evidence="9">
    <location>
        <begin position="78"/>
        <end position="101"/>
    </location>
</feature>
<dbReference type="PIRSF" id="PIRSF002744">
    <property type="entry name" value="Pur-cyt_permease"/>
    <property type="match status" value="1"/>
</dbReference>
<evidence type="ECO:0000256" key="2">
    <source>
        <dbReference type="ARBA" id="ARBA00008974"/>
    </source>
</evidence>
<evidence type="ECO:0000256" key="6">
    <source>
        <dbReference type="ARBA" id="ARBA00023136"/>
    </source>
</evidence>
<feature type="transmembrane region" description="Helical" evidence="9">
    <location>
        <begin position="403"/>
        <end position="421"/>
    </location>
</feature>
<evidence type="ECO:0000256" key="8">
    <source>
        <dbReference type="SAM" id="MobiDB-lite"/>
    </source>
</evidence>
<evidence type="ECO:0000256" key="5">
    <source>
        <dbReference type="ARBA" id="ARBA00022989"/>
    </source>
</evidence>
<feature type="region of interest" description="Disordered" evidence="8">
    <location>
        <begin position="1"/>
        <end position="22"/>
    </location>
</feature>
<dbReference type="Pfam" id="PF02133">
    <property type="entry name" value="Transp_cyt_pur"/>
    <property type="match status" value="1"/>
</dbReference>
<evidence type="ECO:0000256" key="4">
    <source>
        <dbReference type="ARBA" id="ARBA00022692"/>
    </source>
</evidence>
<dbReference type="EMBL" id="CABFNS010000328">
    <property type="protein sequence ID" value="VUC21023.1"/>
    <property type="molecule type" value="Genomic_DNA"/>
</dbReference>
<dbReference type="InterPro" id="IPR001248">
    <property type="entry name" value="Pur-cyt_permease"/>
</dbReference>
<name>A0ABY6TQY8_BIOOC</name>
<evidence type="ECO:0000313" key="10">
    <source>
        <dbReference type="EMBL" id="VUC21023.1"/>
    </source>
</evidence>
<feature type="transmembrane region" description="Helical" evidence="9">
    <location>
        <begin position="283"/>
        <end position="307"/>
    </location>
</feature>
<comment type="caution">
    <text evidence="10">The sequence shown here is derived from an EMBL/GenBank/DDBJ whole genome shotgun (WGS) entry which is preliminary data.</text>
</comment>
<dbReference type="Proteomes" id="UP000766486">
    <property type="component" value="Unassembled WGS sequence"/>
</dbReference>
<reference evidence="10 11" key="1">
    <citation type="submission" date="2019-06" db="EMBL/GenBank/DDBJ databases">
        <authorList>
            <person name="Broberg M."/>
        </authorList>
    </citation>
    <scope>NUCLEOTIDE SEQUENCE [LARGE SCALE GENOMIC DNA]</scope>
</reference>
<comment type="similarity">
    <text evidence="2 7">Belongs to the purine-cytosine permease (2.A.39) family.</text>
</comment>
<feature type="transmembrane region" description="Helical" evidence="9">
    <location>
        <begin position="254"/>
        <end position="276"/>
    </location>
</feature>
<keyword evidence="5 9" id="KW-1133">Transmembrane helix</keyword>
<proteinExistence type="inferred from homology"/>
<accession>A0ABY6TQY8</accession>
<feature type="transmembrane region" description="Helical" evidence="9">
    <location>
        <begin position="445"/>
        <end position="467"/>
    </location>
</feature>
<evidence type="ECO:0000256" key="7">
    <source>
        <dbReference type="PIRNR" id="PIRNR002744"/>
    </source>
</evidence>
<keyword evidence="3 7" id="KW-0813">Transport</keyword>
<evidence type="ECO:0000256" key="1">
    <source>
        <dbReference type="ARBA" id="ARBA00004141"/>
    </source>
</evidence>
<organism evidence="10 11">
    <name type="scientific">Bionectria ochroleuca</name>
    <name type="common">Gliocladium roseum</name>
    <dbReference type="NCBI Taxonomy" id="29856"/>
    <lineage>
        <taxon>Eukaryota</taxon>
        <taxon>Fungi</taxon>
        <taxon>Dikarya</taxon>
        <taxon>Ascomycota</taxon>
        <taxon>Pezizomycotina</taxon>
        <taxon>Sordariomycetes</taxon>
        <taxon>Hypocreomycetidae</taxon>
        <taxon>Hypocreales</taxon>
        <taxon>Bionectriaceae</taxon>
        <taxon>Clonostachys</taxon>
    </lineage>
</organism>
<feature type="transmembrane region" description="Helical" evidence="9">
    <location>
        <begin position="153"/>
        <end position="179"/>
    </location>
</feature>
<gene>
    <name evidence="10" type="ORF">CLO192961_LOCUS38922</name>
</gene>
<feature type="transmembrane region" description="Helical" evidence="9">
    <location>
        <begin position="107"/>
        <end position="132"/>
    </location>
</feature>
<keyword evidence="11" id="KW-1185">Reference proteome</keyword>
<sequence length="512" mass="55405">MDSPTPSIRPTKDEKPGDGDAAGHNASIIEIPLAEQTMFKRVLHRVKGVTGLETRGIERVPDDLRYPRNTARSYLEMFLVWFSINCTANNMTVGILGPIAFGLSFTDAALCCVFGTMVGSAFTGYISSYGPVTGLRTLVIARYTMGYWPSRICVVLNLVIEIGYGLVDCLVGGLILSAVNGQGMSVIVGIVVSSIITWVVATLGIKWFRAIERYVWMPTVLLLFIFIGVAGPNFDIHTSSTGSTAVVAGHRLSYFFLCASGPLGWAPASADFYSYYPSNTPRYMTAAMAAAGITAGKLLIEILGIGLASGLGNVPAWAEAFDHSAGHLIAESYAPLGNFGKFCAVILAICVSANNIPGTYAAGLNFQMLGRPFAKIPRPVWSTVAVVIYTVCAIAGREQLFSIFLNFLSLVGYWVILWIIMTLEEEFIFRRTRGSDWDAWDDADYLPAGFAALASFLIGWAGAILCMSQTYYTGSIAKLVGGGADLGLPVSMSWTALVYPPLRYLELKYMRK</sequence>
<keyword evidence="6 7" id="KW-0472">Membrane</keyword>
<dbReference type="Gene3D" id="1.10.4160.10">
    <property type="entry name" value="Hydantoin permease"/>
    <property type="match status" value="1"/>
</dbReference>
<dbReference type="PANTHER" id="PTHR31806">
    <property type="entry name" value="PURINE-CYTOSINE PERMEASE FCY2-RELATED"/>
    <property type="match status" value="1"/>
</dbReference>
<feature type="transmembrane region" description="Helical" evidence="9">
    <location>
        <begin position="185"/>
        <end position="208"/>
    </location>
</feature>
<evidence type="ECO:0000313" key="11">
    <source>
        <dbReference type="Proteomes" id="UP000766486"/>
    </source>
</evidence>
<evidence type="ECO:0008006" key="12">
    <source>
        <dbReference type="Google" id="ProtNLM"/>
    </source>
</evidence>
<protein>
    <recommendedName>
        <fullName evidence="12">Nucleoside transporter</fullName>
    </recommendedName>
</protein>
<evidence type="ECO:0000256" key="3">
    <source>
        <dbReference type="ARBA" id="ARBA00022448"/>
    </source>
</evidence>
<evidence type="ECO:0000256" key="9">
    <source>
        <dbReference type="SAM" id="Phobius"/>
    </source>
</evidence>